<dbReference type="AlphaFoldDB" id="A0A3S0ZIJ1"/>
<proteinExistence type="inferred from homology"/>
<feature type="active site" description="Nucleophile" evidence="5">
    <location>
        <position position="110"/>
    </location>
</feature>
<dbReference type="NCBIfam" id="TIGR02244">
    <property type="entry name" value="HAD-IG-Ncltidse"/>
    <property type="match status" value="1"/>
</dbReference>
<dbReference type="InterPro" id="IPR008380">
    <property type="entry name" value="HAD-SF_hydro_IG_5-nucl"/>
</dbReference>
<keyword evidence="2 6" id="KW-0479">Metal-binding</keyword>
<dbReference type="InterPro" id="IPR016695">
    <property type="entry name" value="Pur_nucleotidase"/>
</dbReference>
<keyword evidence="4 6" id="KW-0460">Magnesium</keyword>
<evidence type="ECO:0000256" key="1">
    <source>
        <dbReference type="ARBA" id="ARBA00009589"/>
    </source>
</evidence>
<dbReference type="OrthoDB" id="409330at2759"/>
<keyword evidence="8" id="KW-1185">Reference proteome</keyword>
<dbReference type="PIRSF" id="PIRSF017434">
    <property type="entry name" value="Purine_5'-nucleotidase"/>
    <property type="match status" value="1"/>
</dbReference>
<evidence type="ECO:0000313" key="7">
    <source>
        <dbReference type="EMBL" id="RUS79724.1"/>
    </source>
</evidence>
<feature type="binding site" evidence="6">
    <location>
        <position position="110"/>
    </location>
    <ligand>
        <name>Mg(2+)</name>
        <dbReference type="ChEBI" id="CHEBI:18420"/>
    </ligand>
</feature>
<evidence type="ECO:0000256" key="5">
    <source>
        <dbReference type="PIRSR" id="PIRSR017434-1"/>
    </source>
</evidence>
<evidence type="ECO:0000256" key="4">
    <source>
        <dbReference type="ARBA" id="ARBA00022842"/>
    </source>
</evidence>
<gene>
    <name evidence="7" type="ORF">EGW08_012497</name>
</gene>
<dbReference type="Gene3D" id="3.40.50.1000">
    <property type="entry name" value="HAD superfamily/HAD-like"/>
    <property type="match status" value="1"/>
</dbReference>
<comment type="similarity">
    <text evidence="1">Belongs to the 5'(3')-deoxyribonucleotidase family.</text>
</comment>
<name>A0A3S0ZIJ1_ELYCH</name>
<dbReference type="PANTHER" id="PTHR12103:SF12">
    <property type="entry name" value="FI20020P1"/>
    <property type="match status" value="1"/>
</dbReference>
<dbReference type="Proteomes" id="UP000271974">
    <property type="component" value="Unassembled WGS sequence"/>
</dbReference>
<evidence type="ECO:0008006" key="9">
    <source>
        <dbReference type="Google" id="ProtNLM"/>
    </source>
</evidence>
<dbReference type="InterPro" id="IPR036412">
    <property type="entry name" value="HAD-like_sf"/>
</dbReference>
<dbReference type="InterPro" id="IPR023214">
    <property type="entry name" value="HAD_sf"/>
</dbReference>
<reference evidence="7 8" key="1">
    <citation type="submission" date="2019-01" db="EMBL/GenBank/DDBJ databases">
        <title>A draft genome assembly of the solar-powered sea slug Elysia chlorotica.</title>
        <authorList>
            <person name="Cai H."/>
            <person name="Li Q."/>
            <person name="Fang X."/>
            <person name="Li J."/>
            <person name="Curtis N.E."/>
            <person name="Altenburger A."/>
            <person name="Shibata T."/>
            <person name="Feng M."/>
            <person name="Maeda T."/>
            <person name="Schwartz J.A."/>
            <person name="Shigenobu S."/>
            <person name="Lundholm N."/>
            <person name="Nishiyama T."/>
            <person name="Yang H."/>
            <person name="Hasebe M."/>
            <person name="Li S."/>
            <person name="Pierce S.K."/>
            <person name="Wang J."/>
        </authorList>
    </citation>
    <scope>NUCLEOTIDE SEQUENCE [LARGE SCALE GENOMIC DNA]</scope>
    <source>
        <strain evidence="7">EC2010</strain>
        <tissue evidence="7">Whole organism of an adult</tissue>
    </source>
</reference>
<feature type="binding site" evidence="6">
    <location>
        <position position="112"/>
    </location>
    <ligand>
        <name>GMP</name>
        <dbReference type="ChEBI" id="CHEBI:58115"/>
    </ligand>
</feature>
<evidence type="ECO:0000256" key="2">
    <source>
        <dbReference type="ARBA" id="ARBA00022723"/>
    </source>
</evidence>
<evidence type="ECO:0000313" key="8">
    <source>
        <dbReference type="Proteomes" id="UP000271974"/>
    </source>
</evidence>
<accession>A0A3S0ZIJ1</accession>
<dbReference type="STRING" id="188477.A0A3S0ZIJ1"/>
<protein>
    <recommendedName>
        <fullName evidence="9">5'-nucleotidase domain-containing protein 3</fullName>
    </recommendedName>
</protein>
<organism evidence="7 8">
    <name type="scientific">Elysia chlorotica</name>
    <name type="common">Eastern emerald elysia</name>
    <name type="synonym">Sea slug</name>
    <dbReference type="NCBI Taxonomy" id="188477"/>
    <lineage>
        <taxon>Eukaryota</taxon>
        <taxon>Metazoa</taxon>
        <taxon>Spiralia</taxon>
        <taxon>Lophotrochozoa</taxon>
        <taxon>Mollusca</taxon>
        <taxon>Gastropoda</taxon>
        <taxon>Heterobranchia</taxon>
        <taxon>Euthyneura</taxon>
        <taxon>Panpulmonata</taxon>
        <taxon>Sacoglossa</taxon>
        <taxon>Placobranchoidea</taxon>
        <taxon>Plakobranchidae</taxon>
        <taxon>Elysia</taxon>
    </lineage>
</organism>
<dbReference type="SUPFAM" id="SSF56784">
    <property type="entry name" value="HAD-like"/>
    <property type="match status" value="1"/>
</dbReference>
<sequence>MFYPRTTASPVPLSEKDTIVKKSVPASNQSSIITCGANERAETPMPRVLITSPVMDVWVANAKGVGGGMGVPVTKPGKEILQQPMPDQDPEAIFSNNELSLSDVEVYGFDYDYTLATYTPELHSLIFNLGKEAVVRLLKYPKEILDFEYDADFAVRGLHFDTKKGLFMKIDQFHNIQLGTVYRGVQPVTDQEVKTLYEGTHIPMTNMNSFYGVGQMHQMIDLFALPEVTLISQITNYFIENNISYDPEYVFYDIRKTVQSLHTSGVLHDTIMQGLDKYLNTDKCYETKMLLEKLAGEGKKLFLVTNSGFPFIDVGMKYMVGSDWRDLFDIVIVNARKPKFFKEGYRPFRVYDEDKKAPEWGPVNSLRKGIIYHQGNHIELQKMTGWYGPKVLYFGDHVYSDLADPSLRYGWRTGAIIPELETEIEKQNSEVYKSSVRWLVSLQHLIDEMQHQNEAESKELIQTWLQERDELRAFTKSLFNPQFGSLFRTYHNPTYFFRRLARFADIYMSSLTNLLRYSSSYTFYPHRILLPHEPSLYSQGLLGEQGSDRGGVEGRVK</sequence>
<evidence type="ECO:0000256" key="3">
    <source>
        <dbReference type="ARBA" id="ARBA00022801"/>
    </source>
</evidence>
<keyword evidence="3" id="KW-0378">Hydrolase</keyword>
<dbReference type="GO" id="GO:0008253">
    <property type="term" value="F:5'-nucleotidase activity"/>
    <property type="evidence" value="ECO:0007669"/>
    <property type="project" value="TreeGrafter"/>
</dbReference>
<dbReference type="EMBL" id="RQTK01000431">
    <property type="protein sequence ID" value="RUS79724.1"/>
    <property type="molecule type" value="Genomic_DNA"/>
</dbReference>
<comment type="cofactor">
    <cofactor evidence="6">
        <name>Mg(2+)</name>
        <dbReference type="ChEBI" id="CHEBI:18420"/>
    </cofactor>
    <text evidence="6">Binds 1 Mg(2+) ion per subunit.</text>
</comment>
<evidence type="ECO:0000256" key="6">
    <source>
        <dbReference type="PIRSR" id="PIRSR017434-2"/>
    </source>
</evidence>
<dbReference type="PANTHER" id="PTHR12103">
    <property type="entry name" value="5'-NUCLEOTIDASE DOMAIN-CONTAINING"/>
    <property type="match status" value="1"/>
</dbReference>
<dbReference type="Pfam" id="PF05761">
    <property type="entry name" value="5_nucleotid"/>
    <property type="match status" value="1"/>
</dbReference>
<comment type="caution">
    <text evidence="7">The sequence shown here is derived from an EMBL/GenBank/DDBJ whole genome shotgun (WGS) entry which is preliminary data.</text>
</comment>
<feature type="binding site" evidence="6">
    <location>
        <position position="396"/>
    </location>
    <ligand>
        <name>Mg(2+)</name>
        <dbReference type="ChEBI" id="CHEBI:18420"/>
    </ligand>
</feature>
<feature type="active site" description="Proton donor" evidence="5">
    <location>
        <position position="112"/>
    </location>
</feature>
<dbReference type="GO" id="GO:0046872">
    <property type="term" value="F:metal ion binding"/>
    <property type="evidence" value="ECO:0007669"/>
    <property type="project" value="UniProtKB-KW"/>
</dbReference>